<reference evidence="2 3" key="1">
    <citation type="submission" date="2016-11" db="EMBL/GenBank/DDBJ databases">
        <authorList>
            <person name="Jaros S."/>
            <person name="Januszkiewicz K."/>
            <person name="Wedrychowicz H."/>
        </authorList>
    </citation>
    <scope>NUCLEOTIDE SEQUENCE [LARGE SCALE GENOMIC DNA]</scope>
    <source>
        <strain evidence="2 3">DSM 19980</strain>
    </source>
</reference>
<dbReference type="AlphaFoldDB" id="A0A1M4SD07"/>
<feature type="transmembrane region" description="Helical" evidence="1">
    <location>
        <begin position="101"/>
        <end position="126"/>
    </location>
</feature>
<gene>
    <name evidence="2" type="ORF">SAMN02745148_00072</name>
</gene>
<dbReference type="STRING" id="1121942.SAMN02745148_00072"/>
<keyword evidence="1" id="KW-0472">Membrane</keyword>
<accession>A0A1M4SD07</accession>
<evidence type="ECO:0000256" key="1">
    <source>
        <dbReference type="SAM" id="Phobius"/>
    </source>
</evidence>
<keyword evidence="1" id="KW-0812">Transmembrane</keyword>
<organism evidence="2 3">
    <name type="scientific">Modicisalibacter ilicicola DSM 19980</name>
    <dbReference type="NCBI Taxonomy" id="1121942"/>
    <lineage>
        <taxon>Bacteria</taxon>
        <taxon>Pseudomonadati</taxon>
        <taxon>Pseudomonadota</taxon>
        <taxon>Gammaproteobacteria</taxon>
        <taxon>Oceanospirillales</taxon>
        <taxon>Halomonadaceae</taxon>
        <taxon>Modicisalibacter</taxon>
    </lineage>
</organism>
<keyword evidence="1" id="KW-1133">Transmembrane helix</keyword>
<dbReference type="EMBL" id="FQUJ01000002">
    <property type="protein sequence ID" value="SHE30099.1"/>
    <property type="molecule type" value="Genomic_DNA"/>
</dbReference>
<evidence type="ECO:0000313" key="3">
    <source>
        <dbReference type="Proteomes" id="UP000184346"/>
    </source>
</evidence>
<dbReference type="RefSeq" id="WP_072818524.1">
    <property type="nucleotide sequence ID" value="NZ_FQUJ01000002.1"/>
</dbReference>
<proteinExistence type="predicted"/>
<sequence length="129" mass="14499">MDLIETFIVFSGAFLGLIGVAMMFIASIVALFKIDEADDYYGEGKLGGGKSDFKGLPFSLSRMTWYGMAIMFSRTKYVKNHYGHELAQIAANDPPRRLERLLVWLFAPWFILVMASMMLGGLLMLFPEA</sequence>
<protein>
    <submittedName>
        <fullName evidence="2">Uncharacterized protein</fullName>
    </submittedName>
</protein>
<name>A0A1M4SD07_9GAMM</name>
<dbReference type="Proteomes" id="UP000184346">
    <property type="component" value="Unassembled WGS sequence"/>
</dbReference>
<evidence type="ECO:0000313" key="2">
    <source>
        <dbReference type="EMBL" id="SHE30099.1"/>
    </source>
</evidence>
<feature type="transmembrane region" description="Helical" evidence="1">
    <location>
        <begin position="6"/>
        <end position="32"/>
    </location>
</feature>
<keyword evidence="3" id="KW-1185">Reference proteome</keyword>